<evidence type="ECO:0000256" key="1">
    <source>
        <dbReference type="SAM" id="MobiDB-lite"/>
    </source>
</evidence>
<protein>
    <submittedName>
        <fullName evidence="3">Uncharacterized protein</fullName>
    </submittedName>
</protein>
<evidence type="ECO:0000313" key="4">
    <source>
        <dbReference type="Proteomes" id="UP000053095"/>
    </source>
</evidence>
<feature type="transmembrane region" description="Helical" evidence="2">
    <location>
        <begin position="134"/>
        <end position="152"/>
    </location>
</feature>
<comment type="caution">
    <text evidence="3">The sequence shown here is derived from an EMBL/GenBank/DDBJ whole genome shotgun (WGS) entry which is preliminary data.</text>
</comment>
<evidence type="ECO:0000313" key="3">
    <source>
        <dbReference type="EMBL" id="GAM38072.1"/>
    </source>
</evidence>
<keyword evidence="2" id="KW-0812">Transmembrane</keyword>
<proteinExistence type="predicted"/>
<reference evidence="4" key="1">
    <citation type="journal article" date="2015" name="Genome Announc.">
        <title>Draft genome sequence of Talaromyces cellulolyticus strain Y-94, a source of lignocellulosic biomass-degrading enzymes.</title>
        <authorList>
            <person name="Fujii T."/>
            <person name="Koike H."/>
            <person name="Sawayama S."/>
            <person name="Yano S."/>
            <person name="Inoue H."/>
        </authorList>
    </citation>
    <scope>NUCLEOTIDE SEQUENCE [LARGE SCALE GENOMIC DNA]</scope>
    <source>
        <strain evidence="4">Y-94</strain>
    </source>
</reference>
<dbReference type="Proteomes" id="UP000053095">
    <property type="component" value="Unassembled WGS sequence"/>
</dbReference>
<keyword evidence="4" id="KW-1185">Reference proteome</keyword>
<gene>
    <name evidence="3" type="ORF">TCE0_033r08525</name>
</gene>
<feature type="transmembrane region" description="Helical" evidence="2">
    <location>
        <begin position="104"/>
        <end position="128"/>
    </location>
</feature>
<dbReference type="AlphaFoldDB" id="A0A6V8H9H5"/>
<feature type="region of interest" description="Disordered" evidence="1">
    <location>
        <begin position="180"/>
        <end position="213"/>
    </location>
</feature>
<keyword evidence="2" id="KW-0472">Membrane</keyword>
<name>A0A6V8H9H5_TALPI</name>
<sequence length="213" mass="23751">MEPLSAPAGDTDGISLPWFDTADAVMMYHFINRDEALVTLDVGYGDGGRELKIWPAGASRDDDKLLFSVTTNNGAESDRDRVLTASVPRSPLSSSPSPIYEIRLVLLACLAPLTIIFMGAFMGVSFVISTVLTLFFRSFWIIAFLSLVRWLYKGRPPFDEFVEEIVNDLRGLAERVQDWRTGKSSNRGKDEEQPPLRDEKSDLSLAAERKDVS</sequence>
<dbReference type="EMBL" id="DF933829">
    <property type="protein sequence ID" value="GAM38072.1"/>
    <property type="molecule type" value="Genomic_DNA"/>
</dbReference>
<keyword evidence="2" id="KW-1133">Transmembrane helix</keyword>
<accession>A0A6V8H9H5</accession>
<organism evidence="3 4">
    <name type="scientific">Talaromyces pinophilus</name>
    <name type="common">Penicillium pinophilum</name>
    <dbReference type="NCBI Taxonomy" id="128442"/>
    <lineage>
        <taxon>Eukaryota</taxon>
        <taxon>Fungi</taxon>
        <taxon>Dikarya</taxon>
        <taxon>Ascomycota</taxon>
        <taxon>Pezizomycotina</taxon>
        <taxon>Eurotiomycetes</taxon>
        <taxon>Eurotiomycetidae</taxon>
        <taxon>Eurotiales</taxon>
        <taxon>Trichocomaceae</taxon>
        <taxon>Talaromyces</taxon>
        <taxon>Talaromyces sect. Talaromyces</taxon>
    </lineage>
</organism>
<evidence type="ECO:0000256" key="2">
    <source>
        <dbReference type="SAM" id="Phobius"/>
    </source>
</evidence>